<reference evidence="2" key="1">
    <citation type="journal article" date="2011" name="Genome Biol.">
        <title>The draft genome of the carcinogenic human liver fluke Clonorchis sinensis.</title>
        <authorList>
            <person name="Wang X."/>
            <person name="Chen W."/>
            <person name="Huang Y."/>
            <person name="Sun J."/>
            <person name="Men J."/>
            <person name="Liu H."/>
            <person name="Luo F."/>
            <person name="Guo L."/>
            <person name="Lv X."/>
            <person name="Deng C."/>
            <person name="Zhou C."/>
            <person name="Fan Y."/>
            <person name="Li X."/>
            <person name="Huang L."/>
            <person name="Hu Y."/>
            <person name="Liang C."/>
            <person name="Hu X."/>
            <person name="Xu J."/>
            <person name="Yu X."/>
        </authorList>
    </citation>
    <scope>NUCLEOTIDE SEQUENCE [LARGE SCALE GENOMIC DNA]</scope>
    <source>
        <strain evidence="2">Henan</strain>
    </source>
</reference>
<keyword evidence="3" id="KW-1185">Reference proteome</keyword>
<feature type="region of interest" description="Disordered" evidence="1">
    <location>
        <begin position="921"/>
        <end position="947"/>
    </location>
</feature>
<reference key="2">
    <citation type="submission" date="2011-10" db="EMBL/GenBank/DDBJ databases">
        <title>The genome and transcriptome sequence of Clonorchis sinensis provide insights into the carcinogenic liver fluke.</title>
        <authorList>
            <person name="Wang X."/>
            <person name="Huang Y."/>
            <person name="Chen W."/>
            <person name="Liu H."/>
            <person name="Guo L."/>
            <person name="Chen Y."/>
            <person name="Luo F."/>
            <person name="Zhou W."/>
            <person name="Sun J."/>
            <person name="Mao Q."/>
            <person name="Liang P."/>
            <person name="Zhou C."/>
            <person name="Tian Y."/>
            <person name="Men J."/>
            <person name="Lv X."/>
            <person name="Huang L."/>
            <person name="Zhou J."/>
            <person name="Hu Y."/>
            <person name="Li R."/>
            <person name="Zhang F."/>
            <person name="Lei H."/>
            <person name="Li X."/>
            <person name="Hu X."/>
            <person name="Liang C."/>
            <person name="Xu J."/>
            <person name="Wu Z."/>
            <person name="Yu X."/>
        </authorList>
    </citation>
    <scope>NUCLEOTIDE SEQUENCE</scope>
    <source>
        <strain>Henan</strain>
    </source>
</reference>
<evidence type="ECO:0000313" key="3">
    <source>
        <dbReference type="Proteomes" id="UP000008909"/>
    </source>
</evidence>
<protein>
    <submittedName>
        <fullName evidence="2">Uncharacterized protein</fullName>
    </submittedName>
</protein>
<feature type="region of interest" description="Disordered" evidence="1">
    <location>
        <begin position="515"/>
        <end position="558"/>
    </location>
</feature>
<accession>G7YTJ5</accession>
<sequence>MVQNLTTNESSYRRRQDLTQKRGRCAVPIRKIRLRPASVADISQPWLCLAECLWQRQKTVIYKRQMLECGKIRRIIWQAVLKDKVLVNNTNAPCYREAVWEECSSFFSQAPFFVRHRDFNYDYISAKFKRHHQWTTTDVGETAVRRTWDAVCNATTGRPGGSLNARVHRTTSCIYVMGAMHSQTKKKPSKAKQTLHYRTRQFSVPSTIHFWPAGCEKGYPALRCGNKDRRGVSSGQAHWLRQKRGKRALELLVTPSSPSAVQKILEQDVSIQKANPTIKRLSEDRSLNARKIGHNGSKGEGSYCLEEASLTWTERPKYVELSALPSVTDDKGAAVNSTAESQLSWIGSDERRQAAKPTGKPTTCADVDIGECCENRTTAEAVKLPTSSSTPSTVASLIVDTFVNQDFDGQVLKPDHSKPESPSYTQLTTLIAGDSDVRTSAKERQLQPNKPQTIRQIRKLLDGFKVQSSAKTSLMGAPLKELLGSVARRPQPQRDTLPIKPRQNAQEIEQTQIRLNSLNNSKSGRPKVVIERAADSSGRNFRSREKTSSARGKGPAQTGLLWAKNALQMKSNPQNHQSREQTNFSGVRIFLEQVKLGAASVEDSYRTIVQQVHEADAMFAPKKPARSRMCRKPPKGIRRLLEKRRIYERPDLVFTVQDVRQLLHKIDPFYVDTPKQWPLDWHFPLNYGTCVHMSFGGDSANTYVAHDENGPEDITRIDAKKELGRTKDVILIERVQRVVTKMAAGLKSMGYEKPPRGLISYYALFEQGLANRVFTFDPATHGGDMNSVQNTIEHLFKRVLALASIRLRAENLKSSATRFFTRAFQAVVTNGALCWALILGSTNKFDTLRWFQPAHKRPYGVSRKHFGSKTALESPSDQLQAGTLKIFKQNEFKHSKCDIAWVTSRSHQRFDNLRKKRVSQKQSFWNSADRPRRVKSRSGYGKPSQNSKGAFFVMSGCADVAGRQNDDQGEGMEIVRQTERKLC</sequence>
<proteinExistence type="predicted"/>
<dbReference type="Proteomes" id="UP000008909">
    <property type="component" value="Unassembled WGS sequence"/>
</dbReference>
<organism evidence="2 3">
    <name type="scientific">Clonorchis sinensis</name>
    <name type="common">Chinese liver fluke</name>
    <dbReference type="NCBI Taxonomy" id="79923"/>
    <lineage>
        <taxon>Eukaryota</taxon>
        <taxon>Metazoa</taxon>
        <taxon>Spiralia</taxon>
        <taxon>Lophotrochozoa</taxon>
        <taxon>Platyhelminthes</taxon>
        <taxon>Trematoda</taxon>
        <taxon>Digenea</taxon>
        <taxon>Opisthorchiida</taxon>
        <taxon>Opisthorchiata</taxon>
        <taxon>Opisthorchiidae</taxon>
        <taxon>Clonorchis</taxon>
    </lineage>
</organism>
<name>G7YTJ5_CLOSI</name>
<gene>
    <name evidence="2" type="ORF">CLF_110489</name>
</gene>
<dbReference type="AlphaFoldDB" id="G7YTJ5"/>
<evidence type="ECO:0000256" key="1">
    <source>
        <dbReference type="SAM" id="MobiDB-lite"/>
    </source>
</evidence>
<evidence type="ECO:0000313" key="2">
    <source>
        <dbReference type="EMBL" id="GAA56275.1"/>
    </source>
</evidence>
<dbReference type="EMBL" id="DF144204">
    <property type="protein sequence ID" value="GAA56275.1"/>
    <property type="molecule type" value="Genomic_DNA"/>
</dbReference>